<accession>A0AC35UCN1</accession>
<sequence>MKTKNFYQCLGIQKTATKEEIKKAYKKKALRYHPDKNRDPSAEAKFKEIAEAYEILNDEVKRKNHDKTHEPEASFGFYDTFGAGPSNMFYGNSNCFWNEDSYKSNFNRYNFERFYEASDRHFQSSYRKKRKDNDIETVLTLTLEEFYKGTTKKMKLTKNILERDGTSRRESQLMDIKIDPGRHVGSKITFANYGDQRPDILPADLVFILKEEPHLTLTRKGDDLIYHRSVTLAEALTGISFFIKLLSGKLEEVNISQVIKPGHTEIIVGKGMPIYRTKLYGDLIIEFTIVFPNKIVECRKNELRKNLVESCVE</sequence>
<evidence type="ECO:0000313" key="1">
    <source>
        <dbReference type="Proteomes" id="UP000095286"/>
    </source>
</evidence>
<proteinExistence type="predicted"/>
<dbReference type="Proteomes" id="UP000095286">
    <property type="component" value="Unplaced"/>
</dbReference>
<dbReference type="WBParaSite" id="RSKR_0001010400.1">
    <property type="protein sequence ID" value="RSKR_0001010400.1"/>
    <property type="gene ID" value="RSKR_0001010400"/>
</dbReference>
<reference evidence="2" key="1">
    <citation type="submission" date="2016-11" db="UniProtKB">
        <authorList>
            <consortium name="WormBaseParasite"/>
        </authorList>
    </citation>
    <scope>IDENTIFICATION</scope>
    <source>
        <strain evidence="2">KR3021</strain>
    </source>
</reference>
<evidence type="ECO:0000313" key="2">
    <source>
        <dbReference type="WBParaSite" id="RSKR_0001010400.1"/>
    </source>
</evidence>
<name>A0AC35UCN1_9BILA</name>
<protein>
    <submittedName>
        <fullName evidence="2">J domain-containing protein</fullName>
    </submittedName>
</protein>
<organism evidence="1 2">
    <name type="scientific">Rhabditophanes sp. KR3021</name>
    <dbReference type="NCBI Taxonomy" id="114890"/>
    <lineage>
        <taxon>Eukaryota</taxon>
        <taxon>Metazoa</taxon>
        <taxon>Ecdysozoa</taxon>
        <taxon>Nematoda</taxon>
        <taxon>Chromadorea</taxon>
        <taxon>Rhabditida</taxon>
        <taxon>Tylenchina</taxon>
        <taxon>Panagrolaimomorpha</taxon>
        <taxon>Strongyloidoidea</taxon>
        <taxon>Alloionematidae</taxon>
        <taxon>Rhabditophanes</taxon>
    </lineage>
</organism>